<dbReference type="InterPro" id="IPR013320">
    <property type="entry name" value="ConA-like_dom_sf"/>
</dbReference>
<keyword evidence="5 9" id="KW-1133">Transmembrane helix</keyword>
<protein>
    <submittedName>
        <fullName evidence="10">Calnexin 1</fullName>
    </submittedName>
</protein>
<keyword evidence="6 9" id="KW-0472">Membrane</keyword>
<keyword evidence="7 9" id="KW-0143">Chaperone</keyword>
<dbReference type="PANTHER" id="PTHR11073:SF1">
    <property type="entry name" value="CALNEXIN 14D-RELATED"/>
    <property type="match status" value="1"/>
</dbReference>
<dbReference type="RefSeq" id="XP_068347246.1">
    <property type="nucleotide sequence ID" value="XM_068496009.1"/>
</dbReference>
<comment type="caution">
    <text evidence="10">The sequence shown here is derived from an EMBL/GenBank/DDBJ whole genome shotgun (WGS) entry which is preliminary data.</text>
</comment>
<feature type="disulfide bond" evidence="8">
    <location>
        <begin position="95"/>
        <end position="128"/>
    </location>
</feature>
<evidence type="ECO:0000256" key="4">
    <source>
        <dbReference type="ARBA" id="ARBA00022824"/>
    </source>
</evidence>
<keyword evidence="11" id="KW-1185">Reference proteome</keyword>
<evidence type="ECO:0000256" key="5">
    <source>
        <dbReference type="ARBA" id="ARBA00022989"/>
    </source>
</evidence>
<dbReference type="SUPFAM" id="SSF63887">
    <property type="entry name" value="P-domain of calnexin/calreticulin"/>
    <property type="match status" value="1"/>
</dbReference>
<dbReference type="GO" id="GO:0006457">
    <property type="term" value="P:protein folding"/>
    <property type="evidence" value="ECO:0007669"/>
    <property type="project" value="InterPro"/>
</dbReference>
<proteinExistence type="inferred from homology"/>
<dbReference type="VEuPathDB" id="TrichDB:TRFO_11381"/>
<dbReference type="FunFam" id="2.10.250.10:FF:000001">
    <property type="entry name" value="Calnexin homolog"/>
    <property type="match status" value="1"/>
</dbReference>
<dbReference type="SUPFAM" id="SSF49899">
    <property type="entry name" value="Concanavalin A-like lectins/glucanases"/>
    <property type="match status" value="1"/>
</dbReference>
<accession>A0A1J4J9K2</accession>
<dbReference type="AlphaFoldDB" id="A0A1J4J9K2"/>
<dbReference type="GO" id="GO:0051082">
    <property type="term" value="F:unfolded protein binding"/>
    <property type="evidence" value="ECO:0007669"/>
    <property type="project" value="InterPro"/>
</dbReference>
<dbReference type="Pfam" id="PF00262">
    <property type="entry name" value="Calreticulin"/>
    <property type="match status" value="1"/>
</dbReference>
<evidence type="ECO:0000256" key="1">
    <source>
        <dbReference type="ARBA" id="ARBA00004389"/>
    </source>
</evidence>
<dbReference type="PANTHER" id="PTHR11073">
    <property type="entry name" value="CALRETICULIN AND CALNEXIN"/>
    <property type="match status" value="1"/>
</dbReference>
<dbReference type="Gene3D" id="2.60.120.200">
    <property type="match status" value="1"/>
</dbReference>
<feature type="transmembrane region" description="Helical" evidence="9">
    <location>
        <begin position="455"/>
        <end position="474"/>
    </location>
</feature>
<evidence type="ECO:0000313" key="11">
    <source>
        <dbReference type="Proteomes" id="UP000179807"/>
    </source>
</evidence>
<comment type="similarity">
    <text evidence="2 9">Belongs to the calreticulin family.</text>
</comment>
<keyword evidence="3 9" id="KW-0812">Transmembrane</keyword>
<reference evidence="10" key="1">
    <citation type="submission" date="2016-10" db="EMBL/GenBank/DDBJ databases">
        <authorList>
            <person name="Benchimol M."/>
            <person name="Almeida L.G."/>
            <person name="Vasconcelos A.T."/>
            <person name="Perreira-Neves A."/>
            <person name="Rosa I.A."/>
            <person name="Tasca T."/>
            <person name="Bogo M.R."/>
            <person name="de Souza W."/>
        </authorList>
    </citation>
    <scope>NUCLEOTIDE SEQUENCE [LARGE SCALE GENOMIC DNA]</scope>
    <source>
        <strain evidence="10">K</strain>
    </source>
</reference>
<sequence length="475" mass="56104">MIFFLLTHYTNSQQYGFLYNEHFDNDSWRERWNPTKLNNYSGEWIRKSDKYKSYLQMSTKNSFHGISTFFEKPITFTKKSFIIQYEVKSIIPVNCSGAYIKLFGPEKFNQDSLSNETNYIIMFGPDQCGDTNKIHFILKHWNPILNKYEEKQMIDNPIANISSTSKVFTLIIKNDNKFEIHVNGKPVRFGSLLNDFEPPINPPHQIDDTNDKKPEDWVDEEFIVDENAKKPKDWDENEPEFIQDPEKLEPPQGWLLNEEKMIPNPKSTKPEEWDENLYGKWEPEMIENPKCKDAPGCGHYEPPLTINPKFVGPWEPPMYRNPQYKGKWRSRKIVNPNYFVDNHPYNFSKLTGLGFDLWTVDGSIQFSNIILANDFEQIKKYNEKNYPQFYKINKNDKAEDSDSYKPIKLDFLTKDLFNPKSDEKNEEQSQNELEISFENLKNSWKKHYSEDPTTTLIITAVVIVFSIFTSMFCFK</sequence>
<comment type="subcellular location">
    <subcellularLocation>
        <location evidence="1">Endoplasmic reticulum membrane</location>
        <topology evidence="1">Single-pass membrane protein</topology>
    </subcellularLocation>
</comment>
<dbReference type="GO" id="GO:0005509">
    <property type="term" value="F:calcium ion binding"/>
    <property type="evidence" value="ECO:0007669"/>
    <property type="project" value="InterPro"/>
</dbReference>
<keyword evidence="8" id="KW-1015">Disulfide bond</keyword>
<dbReference type="PRINTS" id="PR00626">
    <property type="entry name" value="CALRETICULIN"/>
</dbReference>
<dbReference type="GO" id="GO:0036503">
    <property type="term" value="P:ERAD pathway"/>
    <property type="evidence" value="ECO:0007669"/>
    <property type="project" value="TreeGrafter"/>
</dbReference>
<evidence type="ECO:0000256" key="2">
    <source>
        <dbReference type="ARBA" id="ARBA00010983"/>
    </source>
</evidence>
<evidence type="ECO:0000256" key="3">
    <source>
        <dbReference type="ARBA" id="ARBA00022692"/>
    </source>
</evidence>
<dbReference type="OrthoDB" id="1938156at2759"/>
<dbReference type="InterPro" id="IPR018124">
    <property type="entry name" value="Calret/calnex_CS"/>
</dbReference>
<dbReference type="Gene3D" id="2.10.250.10">
    <property type="entry name" value="Calreticulin/calnexin, P domain"/>
    <property type="match status" value="1"/>
</dbReference>
<evidence type="ECO:0000256" key="9">
    <source>
        <dbReference type="RuleBase" id="RU362126"/>
    </source>
</evidence>
<evidence type="ECO:0000256" key="6">
    <source>
        <dbReference type="ARBA" id="ARBA00023136"/>
    </source>
</evidence>
<evidence type="ECO:0000256" key="7">
    <source>
        <dbReference type="ARBA" id="ARBA00023186"/>
    </source>
</evidence>
<dbReference type="PROSITE" id="PS00804">
    <property type="entry name" value="CALRETICULIN_2"/>
    <property type="match status" value="1"/>
</dbReference>
<dbReference type="InterPro" id="IPR009033">
    <property type="entry name" value="Calreticulin/calnexin_P_dom_sf"/>
</dbReference>
<dbReference type="GO" id="GO:0005789">
    <property type="term" value="C:endoplasmic reticulum membrane"/>
    <property type="evidence" value="ECO:0007669"/>
    <property type="project" value="UniProtKB-SubCell"/>
</dbReference>
<organism evidence="10 11">
    <name type="scientific">Tritrichomonas foetus</name>
    <dbReference type="NCBI Taxonomy" id="1144522"/>
    <lineage>
        <taxon>Eukaryota</taxon>
        <taxon>Metamonada</taxon>
        <taxon>Parabasalia</taxon>
        <taxon>Tritrichomonadida</taxon>
        <taxon>Tritrichomonadidae</taxon>
        <taxon>Tritrichomonas</taxon>
    </lineage>
</organism>
<keyword evidence="4 9" id="KW-0256">Endoplasmic reticulum</keyword>
<dbReference type="Proteomes" id="UP000179807">
    <property type="component" value="Unassembled WGS sequence"/>
</dbReference>
<evidence type="ECO:0000313" key="10">
    <source>
        <dbReference type="EMBL" id="OHS94109.1"/>
    </source>
</evidence>
<name>A0A1J4J9K2_9EUKA</name>
<gene>
    <name evidence="10" type="primary">CNX1</name>
    <name evidence="10" type="ORF">TRFO_11381</name>
</gene>
<dbReference type="InterPro" id="IPR001580">
    <property type="entry name" value="Calret/calnex"/>
</dbReference>
<dbReference type="EMBL" id="MLAK01001348">
    <property type="protein sequence ID" value="OHS94109.1"/>
    <property type="molecule type" value="Genomic_DNA"/>
</dbReference>
<dbReference type="GeneID" id="94830713"/>
<evidence type="ECO:0000256" key="8">
    <source>
        <dbReference type="PIRSR" id="PIRSR601580-3"/>
    </source>
</evidence>